<organism evidence="2 3">
    <name type="scientific">Fusarium duplospermum</name>
    <dbReference type="NCBI Taxonomy" id="1325734"/>
    <lineage>
        <taxon>Eukaryota</taxon>
        <taxon>Fungi</taxon>
        <taxon>Dikarya</taxon>
        <taxon>Ascomycota</taxon>
        <taxon>Pezizomycotina</taxon>
        <taxon>Sordariomycetes</taxon>
        <taxon>Hypocreomycetidae</taxon>
        <taxon>Hypocreales</taxon>
        <taxon>Nectriaceae</taxon>
        <taxon>Fusarium</taxon>
        <taxon>Fusarium solani species complex</taxon>
    </lineage>
</organism>
<dbReference type="EMBL" id="NKCI01000101">
    <property type="protein sequence ID" value="RSL55494.1"/>
    <property type="molecule type" value="Genomic_DNA"/>
</dbReference>
<dbReference type="OrthoDB" id="9981319at2759"/>
<evidence type="ECO:0000313" key="2">
    <source>
        <dbReference type="EMBL" id="RSL55494.1"/>
    </source>
</evidence>
<gene>
    <name evidence="2" type="ORF">CEP54_009385</name>
</gene>
<accession>A0A428PR78</accession>
<dbReference type="SUPFAM" id="SSF55331">
    <property type="entry name" value="Tautomerase/MIF"/>
    <property type="match status" value="1"/>
</dbReference>
<keyword evidence="3" id="KW-1185">Reference proteome</keyword>
<dbReference type="Gene3D" id="3.30.429.10">
    <property type="entry name" value="Macrophage Migration Inhibitory Factor"/>
    <property type="match status" value="1"/>
</dbReference>
<evidence type="ECO:0000313" key="3">
    <source>
        <dbReference type="Proteomes" id="UP000288168"/>
    </source>
</evidence>
<dbReference type="PROSITE" id="PS00213">
    <property type="entry name" value="LIPOCALIN"/>
    <property type="match status" value="1"/>
</dbReference>
<feature type="domain" description="Tautomerase cis-CaaD-like" evidence="1">
    <location>
        <begin position="41"/>
        <end position="119"/>
    </location>
</feature>
<reference evidence="2 3" key="1">
    <citation type="submission" date="2017-06" db="EMBL/GenBank/DDBJ databases">
        <title>Comparative genomic analysis of Ambrosia Fusariam Clade fungi.</title>
        <authorList>
            <person name="Stajich J.E."/>
            <person name="Carrillo J."/>
            <person name="Kijimoto T."/>
            <person name="Eskalen A."/>
            <person name="O'Donnell K."/>
            <person name="Kasson M."/>
        </authorList>
    </citation>
    <scope>NUCLEOTIDE SEQUENCE [LARGE SCALE GENOMIC DNA]</scope>
    <source>
        <strain evidence="2 3">NRRL62584</strain>
    </source>
</reference>
<protein>
    <recommendedName>
        <fullName evidence="1">Tautomerase cis-CaaD-like domain-containing protein</fullName>
    </recommendedName>
</protein>
<dbReference type="InterPro" id="IPR014347">
    <property type="entry name" value="Tautomerase/MIF_sf"/>
</dbReference>
<sequence length="221" mass="25049">MIQSPDSNLKYKVYKLPLPLFSCCLDITITSKEEASLSDKMPYYQIYHSYPLDQEQRQSIAASITNLHCKTFTTPSFFVHVHFVQEDSSAGNYILAGKPHTATSNRIIGIVRTSATRPRSAFDELGAQIEGAWYEALEIATPVEKDEWSQEDEQKRLMKVTFVPMITIREGGMAIPEAGQEGGWLKGQMPFFEEMSSKGITDFAELLDELKERDDLKKLLQ</sequence>
<comment type="caution">
    <text evidence="2">The sequence shown here is derived from an EMBL/GenBank/DDBJ whole genome shotgun (WGS) entry which is preliminary data.</text>
</comment>
<dbReference type="InterPro" id="IPR022272">
    <property type="entry name" value="Lipocalin_CS"/>
</dbReference>
<proteinExistence type="predicted"/>
<dbReference type="InterPro" id="IPR028116">
    <property type="entry name" value="Cis-CaaD-like"/>
</dbReference>
<dbReference type="Proteomes" id="UP000288168">
    <property type="component" value="Unassembled WGS sequence"/>
</dbReference>
<evidence type="ECO:0000259" key="1">
    <source>
        <dbReference type="Pfam" id="PF14832"/>
    </source>
</evidence>
<dbReference type="Pfam" id="PF14832">
    <property type="entry name" value="Tautomerase_3"/>
    <property type="match status" value="1"/>
</dbReference>
<dbReference type="AlphaFoldDB" id="A0A428PR78"/>
<name>A0A428PR78_9HYPO</name>